<protein>
    <submittedName>
        <fullName evidence="2">Lasso peptide biosynthesis PqqD family chaperone</fullName>
    </submittedName>
</protein>
<dbReference type="Pfam" id="PF05402">
    <property type="entry name" value="PqqD"/>
    <property type="match status" value="1"/>
</dbReference>
<organism evidence="2 3">
    <name type="scientific">Streptomyces kunmingensis</name>
    <dbReference type="NCBI Taxonomy" id="68225"/>
    <lineage>
        <taxon>Bacteria</taxon>
        <taxon>Bacillati</taxon>
        <taxon>Actinomycetota</taxon>
        <taxon>Actinomycetes</taxon>
        <taxon>Kitasatosporales</taxon>
        <taxon>Streptomycetaceae</taxon>
        <taxon>Streptomyces</taxon>
    </lineage>
</organism>
<dbReference type="RefSeq" id="WP_324775266.1">
    <property type="nucleotide sequence ID" value="NZ_BAAATS010000019.1"/>
</dbReference>
<name>A0ABU6CQL4_9ACTN</name>
<dbReference type="NCBIfam" id="NF033530">
    <property type="entry name" value="lasso_PqqD_Strm"/>
    <property type="match status" value="1"/>
</dbReference>
<dbReference type="InterPro" id="IPR008792">
    <property type="entry name" value="PQQD"/>
</dbReference>
<dbReference type="EMBL" id="JAOZYB010000353">
    <property type="protein sequence ID" value="MEB3966215.1"/>
    <property type="molecule type" value="Genomic_DNA"/>
</dbReference>
<sequence length="83" mass="8865">MRLRDGIAVTSTDFGGVLLDQRAGTYWQLNESGTVVVTALADGLGTQEAVERLVAAFDVDRAQAEADVAELTRQLVDARMATP</sequence>
<feature type="coiled-coil region" evidence="1">
    <location>
        <begin position="54"/>
        <end position="81"/>
    </location>
</feature>
<evidence type="ECO:0000256" key="1">
    <source>
        <dbReference type="SAM" id="Coils"/>
    </source>
</evidence>
<accession>A0ABU6CQL4</accession>
<dbReference type="Gene3D" id="1.10.10.1150">
    <property type="entry name" value="Coenzyme PQQ synthesis protein D (PqqD)"/>
    <property type="match status" value="1"/>
</dbReference>
<keyword evidence="1" id="KW-0175">Coiled coil</keyword>
<evidence type="ECO:0000313" key="2">
    <source>
        <dbReference type="EMBL" id="MEB3966215.1"/>
    </source>
</evidence>
<reference evidence="2 3" key="1">
    <citation type="submission" date="2022-10" db="EMBL/GenBank/DDBJ databases">
        <authorList>
            <person name="Xie J."/>
            <person name="Shen N."/>
        </authorList>
    </citation>
    <scope>NUCLEOTIDE SEQUENCE [LARGE SCALE GENOMIC DNA]</scope>
    <source>
        <strain evidence="2 3">DSM 41681</strain>
    </source>
</reference>
<dbReference type="InterPro" id="IPR041881">
    <property type="entry name" value="PqqD_sf"/>
</dbReference>
<comment type="caution">
    <text evidence="2">The sequence shown here is derived from an EMBL/GenBank/DDBJ whole genome shotgun (WGS) entry which is preliminary data.</text>
</comment>
<dbReference type="Proteomes" id="UP001352223">
    <property type="component" value="Unassembled WGS sequence"/>
</dbReference>
<evidence type="ECO:0000313" key="3">
    <source>
        <dbReference type="Proteomes" id="UP001352223"/>
    </source>
</evidence>
<proteinExistence type="predicted"/>
<gene>
    <name evidence="2" type="ORF">OKJ48_39215</name>
</gene>
<keyword evidence="3" id="KW-1185">Reference proteome</keyword>